<evidence type="ECO:0000256" key="3">
    <source>
        <dbReference type="ARBA" id="ARBA00022989"/>
    </source>
</evidence>
<dbReference type="GO" id="GO:0005886">
    <property type="term" value="C:plasma membrane"/>
    <property type="evidence" value="ECO:0007669"/>
    <property type="project" value="TreeGrafter"/>
</dbReference>
<dbReference type="PANTHER" id="PTHR31465">
    <property type="entry name" value="PROTEIN RTA1-RELATED"/>
    <property type="match status" value="1"/>
</dbReference>
<feature type="region of interest" description="Disordered" evidence="5">
    <location>
        <begin position="442"/>
        <end position="485"/>
    </location>
</feature>
<feature type="compositionally biased region" description="Polar residues" evidence="5">
    <location>
        <begin position="464"/>
        <end position="473"/>
    </location>
</feature>
<reference evidence="7 8" key="1">
    <citation type="submission" date="2019-02" db="EMBL/GenBank/DDBJ databases">
        <title>Genome sequencing of the rare red list fungi Dentipellis fragilis.</title>
        <authorList>
            <person name="Buettner E."/>
            <person name="Kellner H."/>
        </authorList>
    </citation>
    <scope>NUCLEOTIDE SEQUENCE [LARGE SCALE GENOMIC DNA]</scope>
    <source>
        <strain evidence="7 8">DSM 105465</strain>
    </source>
</reference>
<name>A0A4Y9XZ03_9AGAM</name>
<evidence type="ECO:0000256" key="4">
    <source>
        <dbReference type="ARBA" id="ARBA00023136"/>
    </source>
</evidence>
<feature type="compositionally biased region" description="Low complexity" evidence="5">
    <location>
        <begin position="751"/>
        <end position="762"/>
    </location>
</feature>
<keyword evidence="3 6" id="KW-1133">Transmembrane helix</keyword>
<evidence type="ECO:0000256" key="5">
    <source>
        <dbReference type="SAM" id="MobiDB-lite"/>
    </source>
</evidence>
<feature type="region of interest" description="Disordered" evidence="5">
    <location>
        <begin position="271"/>
        <end position="300"/>
    </location>
</feature>
<evidence type="ECO:0000256" key="6">
    <source>
        <dbReference type="SAM" id="Phobius"/>
    </source>
</evidence>
<feature type="region of interest" description="Disordered" evidence="5">
    <location>
        <begin position="666"/>
        <end position="770"/>
    </location>
</feature>
<protein>
    <submittedName>
        <fullName evidence="7">Uncharacterized protein</fullName>
    </submittedName>
</protein>
<organism evidence="7 8">
    <name type="scientific">Dentipellis fragilis</name>
    <dbReference type="NCBI Taxonomy" id="205917"/>
    <lineage>
        <taxon>Eukaryota</taxon>
        <taxon>Fungi</taxon>
        <taxon>Dikarya</taxon>
        <taxon>Basidiomycota</taxon>
        <taxon>Agaricomycotina</taxon>
        <taxon>Agaricomycetes</taxon>
        <taxon>Russulales</taxon>
        <taxon>Hericiaceae</taxon>
        <taxon>Dentipellis</taxon>
    </lineage>
</organism>
<feature type="compositionally biased region" description="Basic and acidic residues" evidence="5">
    <location>
        <begin position="450"/>
        <end position="461"/>
    </location>
</feature>
<feature type="region of interest" description="Disordered" evidence="5">
    <location>
        <begin position="370"/>
        <end position="409"/>
    </location>
</feature>
<gene>
    <name evidence="7" type="ORF">EVG20_g9360</name>
</gene>
<feature type="compositionally biased region" description="Polar residues" evidence="5">
    <location>
        <begin position="708"/>
        <end position="732"/>
    </location>
</feature>
<dbReference type="GO" id="GO:0000324">
    <property type="term" value="C:fungal-type vacuole"/>
    <property type="evidence" value="ECO:0007669"/>
    <property type="project" value="TreeGrafter"/>
</dbReference>
<feature type="region of interest" description="Disordered" evidence="5">
    <location>
        <begin position="327"/>
        <end position="347"/>
    </location>
</feature>
<evidence type="ECO:0000313" key="8">
    <source>
        <dbReference type="Proteomes" id="UP000298327"/>
    </source>
</evidence>
<feature type="transmembrane region" description="Helical" evidence="6">
    <location>
        <begin position="122"/>
        <end position="143"/>
    </location>
</feature>
<feature type="transmembrane region" description="Helical" evidence="6">
    <location>
        <begin position="163"/>
        <end position="187"/>
    </location>
</feature>
<feature type="compositionally biased region" description="Polar residues" evidence="5">
    <location>
        <begin position="834"/>
        <end position="848"/>
    </location>
</feature>
<feature type="transmembrane region" description="Helical" evidence="6">
    <location>
        <begin position="88"/>
        <end position="110"/>
    </location>
</feature>
<dbReference type="OrthoDB" id="2804493at2759"/>
<dbReference type="EMBL" id="SEOQ01000928">
    <property type="protein sequence ID" value="TFY55330.1"/>
    <property type="molecule type" value="Genomic_DNA"/>
</dbReference>
<comment type="subcellular location">
    <subcellularLocation>
        <location evidence="1">Membrane</location>
        <topology evidence="1">Multi-pass membrane protein</topology>
    </subcellularLocation>
</comment>
<dbReference type="STRING" id="205917.A0A4Y9XZ03"/>
<sequence length="904" mass="96660">MAMEVVTRSIHRLSHSPYHYVPTEWTCALFVALYSLTTSIHILQAGYFHLWWLFPTAVLAGICEIIGWSARLWPSENPTLVTPYLMQIITTIMAPTFFVSANFIILGRIIRRLGQRYSHLSANWYTILFFSCDIVALVVQAIGGAMASQAVNRGNSPDKPAPRLLTCIISAQLLAISSALSVSAAPLTDRPKRSIVRRDGGSGNVVQIVVPVVVVVVFLASALLIIMIRKGVFSKFSGLLSTVTHALAPPGRHATANNQVRELTAEEIAGPAAVAQARPAARTRRNRRTPSQISTRSLPVYMKEPGEHELVIIQGSQDMEDAPMSTHIMMPSVPESDSESINHSRNISQSSSVYVVVPSNAHVQTPLLANNEHHDNDNGNSSEMPTPDVANERSASPRRTSNDNEPNESRAALLQDASPMPDIRGDAPPYFEVVGDTADESILRSSNDLTRAETTRSEVEPRVSLSTMPSRSVESPIPEDSAAGTETVRRRSMFRGFIHAASHVLAPRTAPLPATTARPSQDSVHFLPAAASAVSLASDNVPEGARAASALSNRQGQGHRPSFSGSASAFSLSSTPFRTVSRTRTRSNSNFQAGHLTSPSTISINSISSPLTHTLTRTDFVYPKSGPTPEQLKLISSREAVGKYGVPYGPDAVAYVASTSRLDLHGPSPEYDVHTEHRPSIEGLPAAGSSGLGHIRNHSRLDQELRNDSPTSSLSEPPVNSNNGSPTQTHTAAAQEAVLESPVTQSTSGIEPTTSPEPAETTQAHPEESNPNVEIHEADENLNKGSHDVSSPPGLETHTPAASHEATKPTNFSSAPTAFRMPISPLAGVRSESRASSLSYATADTSFPDTPMTPEIRIPATDVSNSTLAAPSPASDTDGPPTPRAEQNAGLRSLEGQDVAAVAL</sequence>
<proteinExistence type="predicted"/>
<dbReference type="Proteomes" id="UP000298327">
    <property type="component" value="Unassembled WGS sequence"/>
</dbReference>
<feature type="region of interest" description="Disordered" evidence="5">
    <location>
        <begin position="546"/>
        <end position="570"/>
    </location>
</feature>
<evidence type="ECO:0000256" key="2">
    <source>
        <dbReference type="ARBA" id="ARBA00022692"/>
    </source>
</evidence>
<feature type="transmembrane region" description="Helical" evidence="6">
    <location>
        <begin position="208"/>
        <end position="228"/>
    </location>
</feature>
<keyword evidence="8" id="KW-1185">Reference proteome</keyword>
<comment type="caution">
    <text evidence="7">The sequence shown here is derived from an EMBL/GenBank/DDBJ whole genome shotgun (WGS) entry which is preliminary data.</text>
</comment>
<feature type="region of interest" description="Disordered" evidence="5">
    <location>
        <begin position="783"/>
        <end position="904"/>
    </location>
</feature>
<accession>A0A4Y9XZ03</accession>
<dbReference type="InterPro" id="IPR007568">
    <property type="entry name" value="RTA1"/>
</dbReference>
<feature type="transmembrane region" description="Helical" evidence="6">
    <location>
        <begin position="50"/>
        <end position="68"/>
    </location>
</feature>
<evidence type="ECO:0000313" key="7">
    <source>
        <dbReference type="EMBL" id="TFY55330.1"/>
    </source>
</evidence>
<dbReference type="PANTHER" id="PTHR31465:SF9">
    <property type="entry name" value="SPHINGOID LONG-CHAIN BASE TRANSPORTER RSB1"/>
    <property type="match status" value="1"/>
</dbReference>
<dbReference type="AlphaFoldDB" id="A0A4Y9XZ03"/>
<keyword evidence="2 6" id="KW-0812">Transmembrane</keyword>
<feature type="compositionally biased region" description="Basic and acidic residues" evidence="5">
    <location>
        <begin position="671"/>
        <end position="680"/>
    </location>
</feature>
<evidence type="ECO:0000256" key="1">
    <source>
        <dbReference type="ARBA" id="ARBA00004141"/>
    </source>
</evidence>
<keyword evidence="4 6" id="KW-0472">Membrane</keyword>
<dbReference type="Pfam" id="PF04479">
    <property type="entry name" value="RTA1"/>
    <property type="match status" value="1"/>
</dbReference>